<dbReference type="InterPro" id="IPR000527">
    <property type="entry name" value="Flag_Lring"/>
</dbReference>
<comment type="similarity">
    <text evidence="4">Belongs to the FlgH family.</text>
</comment>
<evidence type="ECO:0000256" key="5">
    <source>
        <dbReference type="ARBA" id="ARBA00022729"/>
    </source>
</evidence>
<dbReference type="EMBL" id="CP018477">
    <property type="protein sequence ID" value="ASV76954.1"/>
    <property type="molecule type" value="Genomic_DNA"/>
</dbReference>
<name>A0A286RLW5_9BACT</name>
<proteinExistence type="inferred from homology"/>
<dbReference type="GO" id="GO:0071973">
    <property type="term" value="P:bacterial-type flagellum-dependent cell motility"/>
    <property type="evidence" value="ECO:0007669"/>
    <property type="project" value="InterPro"/>
</dbReference>
<keyword evidence="7" id="KW-0975">Bacterial flagellum</keyword>
<keyword evidence="10" id="KW-1185">Reference proteome</keyword>
<gene>
    <name evidence="9" type="ORF">THTE_4353</name>
</gene>
<dbReference type="OrthoDB" id="252240at2"/>
<comment type="function">
    <text evidence="1">Assembles around the rod to form the L-ring and probably protects the motor/basal body from shearing forces during rotation.</text>
</comment>
<evidence type="ECO:0000256" key="1">
    <source>
        <dbReference type="ARBA" id="ARBA00002591"/>
    </source>
</evidence>
<evidence type="ECO:0000256" key="7">
    <source>
        <dbReference type="ARBA" id="ARBA00023143"/>
    </source>
</evidence>
<evidence type="ECO:0000256" key="2">
    <source>
        <dbReference type="ARBA" id="ARBA00004117"/>
    </source>
</evidence>
<evidence type="ECO:0000256" key="3">
    <source>
        <dbReference type="ARBA" id="ARBA00004442"/>
    </source>
</evidence>
<dbReference type="RefSeq" id="WP_157732209.1">
    <property type="nucleotide sequence ID" value="NZ_CP018477.1"/>
</dbReference>
<evidence type="ECO:0000313" key="10">
    <source>
        <dbReference type="Proteomes" id="UP000215086"/>
    </source>
</evidence>
<dbReference type="KEGG" id="ttf:THTE_4353"/>
<dbReference type="Proteomes" id="UP000215086">
    <property type="component" value="Chromosome"/>
</dbReference>
<accession>A0A286RLW5</accession>
<dbReference type="Pfam" id="PF02107">
    <property type="entry name" value="FlgH"/>
    <property type="match status" value="1"/>
</dbReference>
<dbReference type="PANTHER" id="PTHR34933:SF1">
    <property type="entry name" value="FLAGELLAR L-RING PROTEIN"/>
    <property type="match status" value="1"/>
</dbReference>
<protein>
    <submittedName>
        <fullName evidence="9">Flagellar L-ring protein FlgH</fullName>
    </submittedName>
</protein>
<keyword evidence="9" id="KW-0282">Flagellum</keyword>
<reference evidence="9 10" key="1">
    <citation type="journal article" name="Front. Microbiol.">
        <title>Sugar Metabolism of the First Thermophilic Planctomycete Thermogutta terrifontis: Comparative Genomic and Transcriptomic Approaches.</title>
        <authorList>
            <person name="Elcheninov A.G."/>
            <person name="Menzel P."/>
            <person name="Gudbergsdottir S.R."/>
            <person name="Slesarev A.I."/>
            <person name="Kadnikov V.V."/>
            <person name="Krogh A."/>
            <person name="Bonch-Osmolovskaya E.A."/>
            <person name="Peng X."/>
            <person name="Kublanov I.V."/>
        </authorList>
    </citation>
    <scope>NUCLEOTIDE SEQUENCE [LARGE SCALE GENOMIC DNA]</scope>
    <source>
        <strain evidence="9 10">R1</strain>
    </source>
</reference>
<evidence type="ECO:0000313" key="9">
    <source>
        <dbReference type="EMBL" id="ASV76954.1"/>
    </source>
</evidence>
<evidence type="ECO:0000256" key="6">
    <source>
        <dbReference type="ARBA" id="ARBA00023136"/>
    </source>
</evidence>
<dbReference type="PANTHER" id="PTHR34933">
    <property type="entry name" value="FLAGELLAR L-RING PROTEIN"/>
    <property type="match status" value="1"/>
</dbReference>
<keyword evidence="9" id="KW-0966">Cell projection</keyword>
<dbReference type="GO" id="GO:0009279">
    <property type="term" value="C:cell outer membrane"/>
    <property type="evidence" value="ECO:0007669"/>
    <property type="project" value="UniProtKB-SubCell"/>
</dbReference>
<sequence length="221" mass="25142">MRIHLLTLIIILEWVLNGSPMAIAQTSSLLGTSQGPPPTLDRLSWTYQTPPEQRTLKLRDVITVVVDEKTQVIAEGQMDRRKNANGKFVLSDWILLKGWSLIPDPQSKGDPTIGGSMENKYRAESELQSREALKLRVACEIVDIRPNGNLVIEGRRTIQVNNDIWEIYLTGTVWPKSILPDNTVLSENIADLRIVKREAGHVRDGYRRGWLLKWLDTHQPF</sequence>
<dbReference type="PRINTS" id="PR01008">
    <property type="entry name" value="FLGLRINGFLGH"/>
</dbReference>
<evidence type="ECO:0000256" key="8">
    <source>
        <dbReference type="ARBA" id="ARBA00023237"/>
    </source>
</evidence>
<organism evidence="9 10">
    <name type="scientific">Thermogutta terrifontis</name>
    <dbReference type="NCBI Taxonomy" id="1331910"/>
    <lineage>
        <taxon>Bacteria</taxon>
        <taxon>Pseudomonadati</taxon>
        <taxon>Planctomycetota</taxon>
        <taxon>Planctomycetia</taxon>
        <taxon>Pirellulales</taxon>
        <taxon>Thermoguttaceae</taxon>
        <taxon>Thermogutta</taxon>
    </lineage>
</organism>
<comment type="subcellular location">
    <subcellularLocation>
        <location evidence="2">Bacterial flagellum basal body</location>
    </subcellularLocation>
    <subcellularLocation>
        <location evidence="3">Cell outer membrane</location>
    </subcellularLocation>
</comment>
<keyword evidence="8" id="KW-0998">Cell outer membrane</keyword>
<keyword evidence="9" id="KW-0969">Cilium</keyword>
<dbReference type="GO" id="GO:0003774">
    <property type="term" value="F:cytoskeletal motor activity"/>
    <property type="evidence" value="ECO:0007669"/>
    <property type="project" value="InterPro"/>
</dbReference>
<dbReference type="GO" id="GO:0009427">
    <property type="term" value="C:bacterial-type flagellum basal body, distal rod, L ring"/>
    <property type="evidence" value="ECO:0007669"/>
    <property type="project" value="InterPro"/>
</dbReference>
<keyword evidence="5" id="KW-0732">Signal</keyword>
<dbReference type="AlphaFoldDB" id="A0A286RLW5"/>
<evidence type="ECO:0000256" key="4">
    <source>
        <dbReference type="ARBA" id="ARBA00006929"/>
    </source>
</evidence>
<keyword evidence="6" id="KW-0472">Membrane</keyword>